<dbReference type="CDD" id="cd20335">
    <property type="entry name" value="BRcat_RBR"/>
    <property type="match status" value="1"/>
</dbReference>
<protein>
    <recommendedName>
        <fullName evidence="3">IBR domain-containing protein</fullName>
    </recommendedName>
</protein>
<proteinExistence type="predicted"/>
<evidence type="ECO:0000313" key="2">
    <source>
        <dbReference type="Proteomes" id="UP000024635"/>
    </source>
</evidence>
<comment type="caution">
    <text evidence="1">The sequence shown here is derived from an EMBL/GenBank/DDBJ whole genome shotgun (WGS) entry which is preliminary data.</text>
</comment>
<accession>A0A016UNI0</accession>
<evidence type="ECO:0008006" key="3">
    <source>
        <dbReference type="Google" id="ProtNLM"/>
    </source>
</evidence>
<dbReference type="PANTHER" id="PTHR31063:SF4">
    <property type="entry name" value="IBR DOMAIN-CONTAINING PROTEIN"/>
    <property type="match status" value="1"/>
</dbReference>
<dbReference type="OrthoDB" id="5786205at2759"/>
<name>A0A016UNI0_9BILA</name>
<keyword evidence="2" id="KW-1185">Reference proteome</keyword>
<dbReference type="SUPFAM" id="SSF57850">
    <property type="entry name" value="RING/U-box"/>
    <property type="match status" value="1"/>
</dbReference>
<dbReference type="AlphaFoldDB" id="A0A016UNI0"/>
<organism evidence="1 2">
    <name type="scientific">Ancylostoma ceylanicum</name>
    <dbReference type="NCBI Taxonomy" id="53326"/>
    <lineage>
        <taxon>Eukaryota</taxon>
        <taxon>Metazoa</taxon>
        <taxon>Ecdysozoa</taxon>
        <taxon>Nematoda</taxon>
        <taxon>Chromadorea</taxon>
        <taxon>Rhabditida</taxon>
        <taxon>Rhabditina</taxon>
        <taxon>Rhabditomorpha</taxon>
        <taxon>Strongyloidea</taxon>
        <taxon>Ancylostomatidae</taxon>
        <taxon>Ancylostomatinae</taxon>
        <taxon>Ancylostoma</taxon>
    </lineage>
</organism>
<gene>
    <name evidence="1" type="primary">Acey_s0033.g2677</name>
    <name evidence="1" type="ORF">Y032_0033g2677</name>
</gene>
<sequence length="477" mass="55404">MRVRVNTNLHYSSAIARDIFLGLIKKRKREDFSALFMDIVEFISEETKKAFEESREQTIRIATFKEGFMPGVNSRKIAPLAMRCSEQDQLDYLHQFYAQQSSDSKIVVYGETENSTKCCCCRLTNKTDLFLSHDGMICRECVASFISSQLRINHLPLKIPIVTAPGTSPLELLYAILPLPVVSLLLKKSFAFFKCLEYPCMLFLQCPNCLASLAVTERSDFNSCSCSSCGWAWCYLCNWEPHWPMSCEQFKRWSERWDTQYLFDKVYMDSEKEIRMCCNCERVFEIPGNSPLYPFHCPSYRCGWGYTEDGEYAHCHTYGTPTSPRMRQHIRALSADVKYCDECGVRTTGVLKAKRLIRKDVARICVEARSQRIERSNRDAFRRNVSKLFLPKAEQYRVVDLRITVLFLVENCTAWLYLNGCNEYGDLRKAVAQLFRQLLAIQRETWYTRDQIAVKVEEMEKATSEFISLFHQRTAAV</sequence>
<dbReference type="EMBL" id="JARK01001369">
    <property type="protein sequence ID" value="EYC16476.1"/>
    <property type="molecule type" value="Genomic_DNA"/>
</dbReference>
<dbReference type="Proteomes" id="UP000024635">
    <property type="component" value="Unassembled WGS sequence"/>
</dbReference>
<evidence type="ECO:0000313" key="1">
    <source>
        <dbReference type="EMBL" id="EYC16476.1"/>
    </source>
</evidence>
<reference evidence="2" key="1">
    <citation type="journal article" date="2015" name="Nat. Genet.">
        <title>The genome and transcriptome of the zoonotic hookworm Ancylostoma ceylanicum identify infection-specific gene families.</title>
        <authorList>
            <person name="Schwarz E.M."/>
            <person name="Hu Y."/>
            <person name="Antoshechkin I."/>
            <person name="Miller M.M."/>
            <person name="Sternberg P.W."/>
            <person name="Aroian R.V."/>
        </authorList>
    </citation>
    <scope>NUCLEOTIDE SEQUENCE</scope>
    <source>
        <strain evidence="2">HY135</strain>
    </source>
</reference>
<dbReference type="PANTHER" id="PTHR31063">
    <property type="entry name" value="PROTEIN CBG08668"/>
    <property type="match status" value="1"/>
</dbReference>